<dbReference type="AlphaFoldDB" id="D2PK96"/>
<dbReference type="CDD" id="cd16404">
    <property type="entry name" value="pNOB8_ParB_N_like"/>
    <property type="match status" value="1"/>
</dbReference>
<dbReference type="Pfam" id="PF02195">
    <property type="entry name" value="ParB_N"/>
    <property type="match status" value="1"/>
</dbReference>
<reference evidence="4" key="2">
    <citation type="submission" date="2010-01" db="EMBL/GenBank/DDBJ databases">
        <title>Contemporary genome evolution in thermophilic Archaea.</title>
        <authorList>
            <consortium name="US DOE Joint Genome Institute"/>
            <person name="Reno M.L."/>
            <person name="Held N.L."/>
            <person name="Fields C.J."/>
            <person name="Burke P.V."/>
            <person name="Whitaker R.J."/>
        </authorList>
    </citation>
    <scope>NUCLEOTIDE SEQUENCE [LARGE SCALE GENOMIC DNA]</scope>
    <source>
        <strain evidence="4">L.D.8.5 / Lassen #2</strain>
        <plasmid evidence="4">Plasmid pLD8501</plasmid>
    </source>
</reference>
<geneLocation type="plasmid" evidence="3 4">
    <name>pLD8501</name>
</geneLocation>
<feature type="compositionally biased region" description="Acidic residues" evidence="1">
    <location>
        <begin position="282"/>
        <end position="309"/>
    </location>
</feature>
<evidence type="ECO:0000313" key="4">
    <source>
        <dbReference type="Proteomes" id="UP000001404"/>
    </source>
</evidence>
<organism evidence="3 4">
    <name type="scientific">Saccharolobus islandicus (strain L.D.8.5 / Lassen #2)</name>
    <name type="common">Sulfolobus islandicus</name>
    <dbReference type="NCBI Taxonomy" id="425944"/>
    <lineage>
        <taxon>Archaea</taxon>
        <taxon>Thermoproteota</taxon>
        <taxon>Thermoprotei</taxon>
        <taxon>Sulfolobales</taxon>
        <taxon>Sulfolobaceae</taxon>
        <taxon>Saccharolobus</taxon>
    </lineage>
</organism>
<evidence type="ECO:0000259" key="2">
    <source>
        <dbReference type="SMART" id="SM00470"/>
    </source>
</evidence>
<dbReference type="EMBL" id="CP001732">
    <property type="protein sequence ID" value="ADB88729.1"/>
    <property type="molecule type" value="Genomic_DNA"/>
</dbReference>
<dbReference type="Proteomes" id="UP000001404">
    <property type="component" value="Plasmid pLD8501"/>
</dbReference>
<evidence type="ECO:0000313" key="3">
    <source>
        <dbReference type="EMBL" id="ADB88729.1"/>
    </source>
</evidence>
<feature type="region of interest" description="Disordered" evidence="1">
    <location>
        <begin position="269"/>
        <end position="309"/>
    </location>
</feature>
<sequence>MSKLKEYKEIPIEEIKEVDEFKTFIPENNMYDKIKEDIAKNGIKVPLIVNQNYELINGYTRLKIARELGIKKVPVAVYETTDRADEYDLLVSTNLTQRQLSKAQALALIEKAVEEKTKILKKNQNSENNPKETKVERPGVQLSATESKKIQNLTDLRNAVKEELKKYNVKVDDRALDYYIRIKENAPWLTDYILKGKIGIKPAYSIYTKLQEMGLLEAVAKLPPYERNTLLTDGRKIILDERKDLLEEIVNHRMAVSQAINKLKTEEKLKRTKGSKPRTKEDLEEEEELEEEAESTEGEDSESDEEYDLVGEWKKANEEEEKEEEAKQQLTPQFNTEVHSPAEEITRINHEKWLQTVAKLKEEMLSNCPEIKQLYEEKKLDEEAILTMVEVWRNFQIAFKNLSINWHNVAEPLLSSHLNRQQLEELFYKFVKGNMRLYPKEEFGVVK</sequence>
<protein>
    <submittedName>
        <fullName evidence="3">ParB domain protein nuclease</fullName>
    </submittedName>
</protein>
<accession>D2PK96</accession>
<proteinExistence type="predicted"/>
<dbReference type="KEGG" id="sii:LD85_3139"/>
<dbReference type="SUPFAM" id="SSF110849">
    <property type="entry name" value="ParB/Sulfiredoxin"/>
    <property type="match status" value="1"/>
</dbReference>
<feature type="region of interest" description="Disordered" evidence="1">
    <location>
        <begin position="122"/>
        <end position="141"/>
    </location>
</feature>
<dbReference type="Gene3D" id="3.90.1530.10">
    <property type="entry name" value="Conserved hypothetical protein from pyrococcus furiosus pfu- 392566-001, ParB domain"/>
    <property type="match status" value="1"/>
</dbReference>
<name>D2PK96_SACI9</name>
<dbReference type="InterPro" id="IPR054524">
    <property type="entry name" value="Ssol_1539-like_N_2"/>
</dbReference>
<dbReference type="RefSeq" id="WP_012953409.1">
    <property type="nucleotide sequence ID" value="NC_013770.1"/>
</dbReference>
<keyword evidence="3" id="KW-0614">Plasmid</keyword>
<feature type="domain" description="ParB-like N-terminal" evidence="2">
    <location>
        <begin position="8"/>
        <end position="95"/>
    </location>
</feature>
<dbReference type="InterPro" id="IPR003115">
    <property type="entry name" value="ParB_N"/>
</dbReference>
<evidence type="ECO:0000256" key="1">
    <source>
        <dbReference type="SAM" id="MobiDB-lite"/>
    </source>
</evidence>
<gene>
    <name evidence="3" type="ORF">LD85_3139</name>
</gene>
<dbReference type="HOGENOM" id="CLU_049560_0_0_2"/>
<reference evidence="3 4" key="1">
    <citation type="submission" date="2009-09" db="EMBL/GenBank/DDBJ databases">
        <authorList>
            <consortium name="US DOE Joint Genome Institute"/>
            <person name="Copeland A."/>
            <person name="Lucas S."/>
            <person name="Lapidus A."/>
            <person name="Barry K."/>
            <person name="Glavina del Rio T."/>
            <person name="Dalin E."/>
            <person name="Tice H."/>
            <person name="Pitluck S."/>
            <person name="Bruce D."/>
            <person name="Goodwin L."/>
            <person name="Land M."/>
            <person name="Whitaker R.J."/>
            <person name="Richardson P."/>
        </authorList>
    </citation>
    <scope>NUCLEOTIDE SEQUENCE [LARGE SCALE GENOMIC DNA]</scope>
    <source>
        <strain evidence="4">L.D.8.5 / Lassen #2</strain>
        <plasmid evidence="4">Plasmid pLD8501</plasmid>
    </source>
</reference>
<dbReference type="InterPro" id="IPR036086">
    <property type="entry name" value="ParB/Sulfiredoxin_sf"/>
</dbReference>
<dbReference type="Pfam" id="PF22445">
    <property type="entry name" value="Ssol_1539-like_2nd"/>
    <property type="match status" value="1"/>
</dbReference>
<dbReference type="SMART" id="SM00470">
    <property type="entry name" value="ParB"/>
    <property type="match status" value="1"/>
</dbReference>